<dbReference type="Gene3D" id="2.40.160.20">
    <property type="match status" value="1"/>
</dbReference>
<keyword evidence="5" id="KW-1185">Reference proteome</keyword>
<evidence type="ECO:0000256" key="1">
    <source>
        <dbReference type="ARBA" id="ARBA00022729"/>
    </source>
</evidence>
<feature type="chain" id="PRO_5015352273" evidence="2">
    <location>
        <begin position="30"/>
        <end position="283"/>
    </location>
</feature>
<evidence type="ECO:0000313" key="4">
    <source>
        <dbReference type="EMBL" id="AWB24280.1"/>
    </source>
</evidence>
<feature type="signal peptide" evidence="2">
    <location>
        <begin position="1"/>
        <end position="29"/>
    </location>
</feature>
<dbReference type="InterPro" id="IPR027385">
    <property type="entry name" value="Beta-barrel_OMP"/>
</dbReference>
<evidence type="ECO:0000259" key="3">
    <source>
        <dbReference type="Pfam" id="PF13505"/>
    </source>
</evidence>
<dbReference type="KEGG" id="mee:DA075_28215"/>
<protein>
    <submittedName>
        <fullName evidence="4">Porin family protein</fullName>
    </submittedName>
</protein>
<dbReference type="Pfam" id="PF13505">
    <property type="entry name" value="OMP_b-brl"/>
    <property type="match status" value="1"/>
</dbReference>
<dbReference type="Proteomes" id="UP000244755">
    <property type="component" value="Chromosome 1"/>
</dbReference>
<feature type="domain" description="Outer membrane protein beta-barrel" evidence="3">
    <location>
        <begin position="48"/>
        <end position="263"/>
    </location>
</feature>
<accession>A0A2R4WRW0</accession>
<dbReference type="AlphaFoldDB" id="A0A2R4WRW0"/>
<reference evidence="4 5" key="1">
    <citation type="submission" date="2018-04" db="EMBL/GenBank/DDBJ databases">
        <title>Methylobacterium sp. PR1016A genome.</title>
        <authorList>
            <person name="Park W."/>
        </authorList>
    </citation>
    <scope>NUCLEOTIDE SEQUENCE [LARGE SCALE GENOMIC DNA]</scope>
    <source>
        <strain evidence="4 5">PR1016A</strain>
    </source>
</reference>
<name>A0A2R4WRW0_9HYPH</name>
<dbReference type="InterPro" id="IPR011250">
    <property type="entry name" value="OMP/PagP_B-barrel"/>
</dbReference>
<proteinExistence type="predicted"/>
<gene>
    <name evidence="4" type="ORF">DA075_28215</name>
</gene>
<dbReference type="SUPFAM" id="SSF56925">
    <property type="entry name" value="OMPA-like"/>
    <property type="match status" value="1"/>
</dbReference>
<evidence type="ECO:0000313" key="5">
    <source>
        <dbReference type="Proteomes" id="UP000244755"/>
    </source>
</evidence>
<evidence type="ECO:0000256" key="2">
    <source>
        <dbReference type="SAM" id="SignalP"/>
    </source>
</evidence>
<dbReference type="OrthoDB" id="5643626at2"/>
<keyword evidence="1 2" id="KW-0732">Signal</keyword>
<organism evidence="4 5">
    <name type="scientific">Methylobacterium currus</name>
    <dbReference type="NCBI Taxonomy" id="2051553"/>
    <lineage>
        <taxon>Bacteria</taxon>
        <taxon>Pseudomonadati</taxon>
        <taxon>Pseudomonadota</taxon>
        <taxon>Alphaproteobacteria</taxon>
        <taxon>Hyphomicrobiales</taxon>
        <taxon>Methylobacteriaceae</taxon>
        <taxon>Methylobacterium</taxon>
    </lineage>
</organism>
<sequence length="283" mass="30101">MGGMGCIVRTLGLLGFGLISATFVAPSHAADLPPVAPLPDLRGALAPEAEVSGFYLRGDIGFSNQSVERLSNSLDALGTIEKVNLGFAGAPLAGVGAGYRFGRWFRADVVGEYRSAAAFTGLERYRDARLPLGYGTDEYTASKRELAVLLNGYVDLGNWYGLTPFLGAGVGAVRLTLDNFKDTNVVTQGLAYAKAGSKTNLAWALHAGVGYEVSPNFTVELAYRYLNLGDGKTGTVYNYAGQCGSCEALTFKNVDSHDVKLGLRWAPWAATAPAEQAPLVRRY</sequence>
<dbReference type="EMBL" id="CP028843">
    <property type="protein sequence ID" value="AWB24280.1"/>
    <property type="molecule type" value="Genomic_DNA"/>
</dbReference>